<dbReference type="InterPro" id="IPR011333">
    <property type="entry name" value="SKP1/BTB/POZ_sf"/>
</dbReference>
<keyword evidence="3" id="KW-1185">Reference proteome</keyword>
<dbReference type="PANTHER" id="PTHR45774">
    <property type="entry name" value="BTB/POZ DOMAIN-CONTAINING"/>
    <property type="match status" value="1"/>
</dbReference>
<gene>
    <name evidence="2" type="ORF">BEMITA_LOCUS12133</name>
</gene>
<sequence>MALIAANNLDWQYSKTSICERFKTLHHLSKWTDCTFIVGFDEHYKVINCHKLVLAASSPVFEALFFGLLATSESNRPIRVPDIAPHTFHLMLQYLYEDNVRFANVQEAGCVLYAAKKYLLPHLSSLCVKYLEQNLRTNTLWDILCVAENLNEETLLSSCIKVMCKYSKDVWWDDSEHMSIGTLRRFINEPLIDTCEKKLLEIILSWSENECHLQNVPATPANIRAVIDKFNLLSKIRLLTLSSVELEEVLNKVNIFRDEEVKLIKEHIEQQESLGNTPEISEKAQSLVSLLPWDFCPVIEKRRTYVFSSKKCARAVLSRKNTWTYGGSMFSVVSSSSKTLVTGFEVYTRLASQIDFVINRGQPNTYKEQLVLCIKNEADEEINQTKYENIVEYNSSQIINLSKPVCFQPKIKYTVKIELPSGQYPLNSLSKSAFTKLTHFSFSDCARYRDRYFGDHEVRDAGFVSGILHSI</sequence>
<dbReference type="InterPro" id="IPR000210">
    <property type="entry name" value="BTB/POZ_dom"/>
</dbReference>
<dbReference type="AlphaFoldDB" id="A0A9P0AMM5"/>
<protein>
    <recommendedName>
        <fullName evidence="1">BTB domain-containing protein</fullName>
    </recommendedName>
</protein>
<dbReference type="SUPFAM" id="SSF54695">
    <property type="entry name" value="POZ domain"/>
    <property type="match status" value="1"/>
</dbReference>
<dbReference type="PANTHER" id="PTHR45774:SF4">
    <property type="entry name" value="AXUNDEAD, ISOFORM F"/>
    <property type="match status" value="1"/>
</dbReference>
<reference evidence="2" key="1">
    <citation type="submission" date="2021-12" db="EMBL/GenBank/DDBJ databases">
        <authorList>
            <person name="King R."/>
        </authorList>
    </citation>
    <scope>NUCLEOTIDE SEQUENCE</scope>
</reference>
<dbReference type="Gene3D" id="3.30.710.10">
    <property type="entry name" value="Potassium Channel Kv1.1, Chain A"/>
    <property type="match status" value="1"/>
</dbReference>
<dbReference type="OrthoDB" id="45365at2759"/>
<evidence type="ECO:0000313" key="2">
    <source>
        <dbReference type="EMBL" id="CAH0393771.1"/>
    </source>
</evidence>
<organism evidence="2 3">
    <name type="scientific">Bemisia tabaci</name>
    <name type="common">Sweetpotato whitefly</name>
    <name type="synonym">Aleurodes tabaci</name>
    <dbReference type="NCBI Taxonomy" id="7038"/>
    <lineage>
        <taxon>Eukaryota</taxon>
        <taxon>Metazoa</taxon>
        <taxon>Ecdysozoa</taxon>
        <taxon>Arthropoda</taxon>
        <taxon>Hexapoda</taxon>
        <taxon>Insecta</taxon>
        <taxon>Pterygota</taxon>
        <taxon>Neoptera</taxon>
        <taxon>Paraneoptera</taxon>
        <taxon>Hemiptera</taxon>
        <taxon>Sternorrhyncha</taxon>
        <taxon>Aleyrodoidea</taxon>
        <taxon>Aleyrodidae</taxon>
        <taxon>Aleyrodinae</taxon>
        <taxon>Bemisia</taxon>
    </lineage>
</organism>
<name>A0A9P0AMM5_BEMTA</name>
<dbReference type="Pfam" id="PF00651">
    <property type="entry name" value="BTB"/>
    <property type="match status" value="1"/>
</dbReference>
<dbReference type="SMART" id="SM00225">
    <property type="entry name" value="BTB"/>
    <property type="match status" value="1"/>
</dbReference>
<dbReference type="KEGG" id="btab:109035834"/>
<evidence type="ECO:0000259" key="1">
    <source>
        <dbReference type="PROSITE" id="PS50097"/>
    </source>
</evidence>
<feature type="domain" description="BTB" evidence="1">
    <location>
        <begin position="32"/>
        <end position="104"/>
    </location>
</feature>
<dbReference type="GO" id="GO:0005829">
    <property type="term" value="C:cytosol"/>
    <property type="evidence" value="ECO:0007669"/>
    <property type="project" value="TreeGrafter"/>
</dbReference>
<dbReference type="GO" id="GO:0022008">
    <property type="term" value="P:neurogenesis"/>
    <property type="evidence" value="ECO:0007669"/>
    <property type="project" value="TreeGrafter"/>
</dbReference>
<proteinExistence type="predicted"/>
<dbReference type="PROSITE" id="PS50097">
    <property type="entry name" value="BTB"/>
    <property type="match status" value="1"/>
</dbReference>
<dbReference type="EMBL" id="OU963868">
    <property type="protein sequence ID" value="CAH0393771.1"/>
    <property type="molecule type" value="Genomic_DNA"/>
</dbReference>
<dbReference type="Proteomes" id="UP001152759">
    <property type="component" value="Chromosome 7"/>
</dbReference>
<accession>A0A9P0AMM5</accession>
<evidence type="ECO:0000313" key="3">
    <source>
        <dbReference type="Proteomes" id="UP001152759"/>
    </source>
</evidence>